<dbReference type="EMBL" id="QXGK01000003">
    <property type="protein sequence ID" value="RSX58049.1"/>
    <property type="molecule type" value="Genomic_DNA"/>
</dbReference>
<evidence type="ECO:0000259" key="2">
    <source>
        <dbReference type="Pfam" id="PF14082"/>
    </source>
</evidence>
<accession>A0A430FVL9</accession>
<name>A0A430FVL9_9BIFI</name>
<keyword evidence="4" id="KW-1185">Reference proteome</keyword>
<sequence>MTIRFERRDDKLVLIYWPEFMTAEEILDKLRDEGVWHIKTCFHITEKHIIYSDDADELLFCVGEVGVEYTRIDKDVFGVDHDFYFSNSFNLYERHFVASRNVCILPKIDRVINSDVYIGGSAKECCIPKNDYEFLIKNFPKTAELNRYVNARIASIVEEFFPLVNYHEEKFDAILRRKNKALSDRFSRKKTLFQKRLDDERDRIDEIQEEFENILSQEEVVSEEEWQEKVYSILRLLYPKYIAGIREVRIDGVDRNDKRPDFVLVDANGYLDVLEIKKANVKILTEQPSYRNNYIPVRELAGAVQQMEKYLQCLNALEKTGKKKLCEQMYDFLPDAIEVKILNPQGLLLLGRSKDFNERQKNDFELIKRQYKNIVEIMTYDDLLQRIKNISAALHHEPQNSSGSTR</sequence>
<dbReference type="AlphaFoldDB" id="A0A430FVL9"/>
<organism evidence="3 4">
    <name type="scientific">Bifidobacterium samirii</name>
    <dbReference type="NCBI Taxonomy" id="2306974"/>
    <lineage>
        <taxon>Bacteria</taxon>
        <taxon>Bacillati</taxon>
        <taxon>Actinomycetota</taxon>
        <taxon>Actinomycetes</taxon>
        <taxon>Bifidobacteriales</taxon>
        <taxon>Bifidobacteriaceae</taxon>
        <taxon>Bifidobacterium</taxon>
    </lineage>
</organism>
<evidence type="ECO:0000313" key="3">
    <source>
        <dbReference type="EMBL" id="RSX58049.1"/>
    </source>
</evidence>
<dbReference type="Proteomes" id="UP000287470">
    <property type="component" value="Unassembled WGS sequence"/>
</dbReference>
<reference evidence="3 4" key="1">
    <citation type="submission" date="2018-09" db="EMBL/GenBank/DDBJ databases">
        <title>Characterization of the phylogenetic diversity of five novel species belonging to the genus Bifidobacterium.</title>
        <authorList>
            <person name="Lugli G.A."/>
            <person name="Duranti S."/>
            <person name="Milani C."/>
        </authorList>
    </citation>
    <scope>NUCLEOTIDE SEQUENCE [LARGE SCALE GENOMIC DNA]</scope>
    <source>
        <strain evidence="3 4">2033B</strain>
    </source>
</reference>
<comment type="caution">
    <text evidence="3">The sequence shown here is derived from an EMBL/GenBank/DDBJ whole genome shotgun (WGS) entry which is preliminary data.</text>
</comment>
<evidence type="ECO:0000313" key="4">
    <source>
        <dbReference type="Proteomes" id="UP000287470"/>
    </source>
</evidence>
<feature type="coiled-coil region" evidence="1">
    <location>
        <begin position="190"/>
        <end position="224"/>
    </location>
</feature>
<evidence type="ECO:0000256" key="1">
    <source>
        <dbReference type="SAM" id="Coils"/>
    </source>
</evidence>
<protein>
    <recommendedName>
        <fullName evidence="2">Shedu protein SduA C-terminal domain-containing protein</fullName>
    </recommendedName>
</protein>
<keyword evidence="1" id="KW-0175">Coiled coil</keyword>
<gene>
    <name evidence="3" type="ORF">D2E24_0409</name>
</gene>
<dbReference type="OrthoDB" id="2080979at2"/>
<dbReference type="InterPro" id="IPR025359">
    <property type="entry name" value="SduA_C"/>
</dbReference>
<proteinExistence type="predicted"/>
<dbReference type="RefSeq" id="WP_125967696.1">
    <property type="nucleotide sequence ID" value="NZ_QXGK01000003.1"/>
</dbReference>
<dbReference type="Pfam" id="PF14082">
    <property type="entry name" value="SduA_C"/>
    <property type="match status" value="1"/>
</dbReference>
<feature type="domain" description="Shedu protein SduA C-terminal" evidence="2">
    <location>
        <begin position="222"/>
        <end position="384"/>
    </location>
</feature>